<protein>
    <submittedName>
        <fullName evidence="1">Uncharacterized protein</fullName>
    </submittedName>
</protein>
<keyword evidence="2" id="KW-1185">Reference proteome</keyword>
<sequence>MAFQERPHFLLLLVIFFFLSSFLSVFATYTPSYACDIDKNPRLKEFAFYNTSLDAKTWVNDLVKRMTLKEKTGSIVGVADKIDRLGIPSYGWWSEALHGVSDTGPATWFSKTVVPGATSYPQVILTAASFNESLFYTIAKVVLDEARAMYNTGVAGLTFWSPNVNIFRDPR</sequence>
<name>A0ACB9K6B9_9ASTR</name>
<comment type="caution">
    <text evidence="1">The sequence shown here is derived from an EMBL/GenBank/DDBJ whole genome shotgun (WGS) entry which is preliminary data.</text>
</comment>
<gene>
    <name evidence="1" type="ORF">L1987_01886</name>
</gene>
<reference evidence="1 2" key="2">
    <citation type="journal article" date="2022" name="Mol. Ecol. Resour.">
        <title>The genomes of chicory, endive, great burdock and yacon provide insights into Asteraceae paleo-polyploidization history and plant inulin production.</title>
        <authorList>
            <person name="Fan W."/>
            <person name="Wang S."/>
            <person name="Wang H."/>
            <person name="Wang A."/>
            <person name="Jiang F."/>
            <person name="Liu H."/>
            <person name="Zhao H."/>
            <person name="Xu D."/>
            <person name="Zhang Y."/>
        </authorList>
    </citation>
    <scope>NUCLEOTIDE SEQUENCE [LARGE SCALE GENOMIC DNA]</scope>
    <source>
        <strain evidence="2">cv. Yunnan</strain>
        <tissue evidence="1">Leaves</tissue>
    </source>
</reference>
<organism evidence="1 2">
    <name type="scientific">Smallanthus sonchifolius</name>
    <dbReference type="NCBI Taxonomy" id="185202"/>
    <lineage>
        <taxon>Eukaryota</taxon>
        <taxon>Viridiplantae</taxon>
        <taxon>Streptophyta</taxon>
        <taxon>Embryophyta</taxon>
        <taxon>Tracheophyta</taxon>
        <taxon>Spermatophyta</taxon>
        <taxon>Magnoliopsida</taxon>
        <taxon>eudicotyledons</taxon>
        <taxon>Gunneridae</taxon>
        <taxon>Pentapetalae</taxon>
        <taxon>asterids</taxon>
        <taxon>campanulids</taxon>
        <taxon>Asterales</taxon>
        <taxon>Asteraceae</taxon>
        <taxon>Asteroideae</taxon>
        <taxon>Heliantheae alliance</taxon>
        <taxon>Millerieae</taxon>
        <taxon>Smallanthus</taxon>
    </lineage>
</organism>
<accession>A0ACB9K6B9</accession>
<reference evidence="2" key="1">
    <citation type="journal article" date="2022" name="Mol. Ecol. Resour.">
        <title>The genomes of chicory, endive, great burdock and yacon provide insights into Asteraceae palaeo-polyploidization history and plant inulin production.</title>
        <authorList>
            <person name="Fan W."/>
            <person name="Wang S."/>
            <person name="Wang H."/>
            <person name="Wang A."/>
            <person name="Jiang F."/>
            <person name="Liu H."/>
            <person name="Zhao H."/>
            <person name="Xu D."/>
            <person name="Zhang Y."/>
        </authorList>
    </citation>
    <scope>NUCLEOTIDE SEQUENCE [LARGE SCALE GENOMIC DNA]</scope>
    <source>
        <strain evidence="2">cv. Yunnan</strain>
    </source>
</reference>
<evidence type="ECO:0000313" key="1">
    <source>
        <dbReference type="EMBL" id="KAI3827802.1"/>
    </source>
</evidence>
<proteinExistence type="predicted"/>
<dbReference type="Proteomes" id="UP001056120">
    <property type="component" value="Linkage Group LG01"/>
</dbReference>
<evidence type="ECO:0000313" key="2">
    <source>
        <dbReference type="Proteomes" id="UP001056120"/>
    </source>
</evidence>
<dbReference type="EMBL" id="CM042018">
    <property type="protein sequence ID" value="KAI3827802.1"/>
    <property type="molecule type" value="Genomic_DNA"/>
</dbReference>